<proteinExistence type="inferred from homology"/>
<dbReference type="InterPro" id="IPR050834">
    <property type="entry name" value="Glycosyltransf_2"/>
</dbReference>
<keyword evidence="3 6" id="KW-0808">Transferase</keyword>
<dbReference type="Gene3D" id="3.90.550.10">
    <property type="entry name" value="Spore Coat Polysaccharide Biosynthesis Protein SpsA, Chain A"/>
    <property type="match status" value="1"/>
</dbReference>
<name>A0A1I6TP09_9CAUL</name>
<evidence type="ECO:0000256" key="1">
    <source>
        <dbReference type="ARBA" id="ARBA00006739"/>
    </source>
</evidence>
<dbReference type="EMBL" id="FOZV01000013">
    <property type="protein sequence ID" value="SFS90868.1"/>
    <property type="molecule type" value="Genomic_DNA"/>
</dbReference>
<feature type="domain" description="Glycosyltransferase 2-like" evidence="5">
    <location>
        <begin position="60"/>
        <end position="183"/>
    </location>
</feature>
<sequence length="324" mass="36716">MVVRIARAWAASQIFPAHYDPLKPARALCKNIRTSCRARRVSTRRIAPLGRTILTPYAFSCLLPVYHRDRPADLRAAFNSIRSSTLAPFEVIVCEDGELTPALYAEIESVQSLPLRRVRNTGTPGLHHNLNAALPYVRTPWIARCDADDINHPDRFRRQIDYLVEHPEIDVLGCNIVEFDPDGRTCAKMMPSAPADVLRWAVARNPINHMTALIRTEALLACGGYPNVPHKEDYALWLKLLAQGRTLANLPSALVEARMGENFYARRGGWKNVRSEWEIMKLKLQVPAMLPLLTVAYFLLRTCLLVIGPQFLGSVYRTFLRRPR</sequence>
<dbReference type="InterPro" id="IPR029044">
    <property type="entry name" value="Nucleotide-diphossugar_trans"/>
</dbReference>
<dbReference type="PANTHER" id="PTHR43685">
    <property type="entry name" value="GLYCOSYLTRANSFERASE"/>
    <property type="match status" value="1"/>
</dbReference>
<evidence type="ECO:0000313" key="6">
    <source>
        <dbReference type="EMBL" id="SFS90868.1"/>
    </source>
</evidence>
<keyword evidence="4" id="KW-0812">Transmembrane</keyword>
<dbReference type="Pfam" id="PF00535">
    <property type="entry name" value="Glycos_transf_2"/>
    <property type="match status" value="1"/>
</dbReference>
<keyword evidence="2" id="KW-0328">Glycosyltransferase</keyword>
<evidence type="ECO:0000313" key="7">
    <source>
        <dbReference type="Proteomes" id="UP000198788"/>
    </source>
</evidence>
<evidence type="ECO:0000256" key="4">
    <source>
        <dbReference type="SAM" id="Phobius"/>
    </source>
</evidence>
<organism evidence="6 7">
    <name type="scientific">Brevundimonas viscosa</name>
    <dbReference type="NCBI Taxonomy" id="871741"/>
    <lineage>
        <taxon>Bacteria</taxon>
        <taxon>Pseudomonadati</taxon>
        <taxon>Pseudomonadota</taxon>
        <taxon>Alphaproteobacteria</taxon>
        <taxon>Caulobacterales</taxon>
        <taxon>Caulobacteraceae</taxon>
        <taxon>Brevundimonas</taxon>
    </lineage>
</organism>
<dbReference type="GO" id="GO:0016757">
    <property type="term" value="F:glycosyltransferase activity"/>
    <property type="evidence" value="ECO:0007669"/>
    <property type="project" value="UniProtKB-KW"/>
</dbReference>
<evidence type="ECO:0000256" key="3">
    <source>
        <dbReference type="ARBA" id="ARBA00022679"/>
    </source>
</evidence>
<protein>
    <submittedName>
        <fullName evidence="6">Glycosyl transferase family 2</fullName>
    </submittedName>
</protein>
<dbReference type="SUPFAM" id="SSF53448">
    <property type="entry name" value="Nucleotide-diphospho-sugar transferases"/>
    <property type="match status" value="1"/>
</dbReference>
<dbReference type="AlphaFoldDB" id="A0A1I6TP09"/>
<reference evidence="7" key="1">
    <citation type="submission" date="2016-10" db="EMBL/GenBank/DDBJ databases">
        <authorList>
            <person name="Varghese N."/>
            <person name="Submissions S."/>
        </authorList>
    </citation>
    <scope>NUCLEOTIDE SEQUENCE [LARGE SCALE GENOMIC DNA]</scope>
    <source>
        <strain evidence="7">CGMCC 1.10683</strain>
    </source>
</reference>
<dbReference type="PANTHER" id="PTHR43685:SF5">
    <property type="entry name" value="GLYCOSYLTRANSFERASE EPSE-RELATED"/>
    <property type="match status" value="1"/>
</dbReference>
<gene>
    <name evidence="6" type="ORF">SAMN05192570_0215</name>
</gene>
<evidence type="ECO:0000256" key="2">
    <source>
        <dbReference type="ARBA" id="ARBA00022676"/>
    </source>
</evidence>
<dbReference type="OrthoDB" id="5291101at2"/>
<dbReference type="InterPro" id="IPR001173">
    <property type="entry name" value="Glyco_trans_2-like"/>
</dbReference>
<keyword evidence="4" id="KW-0472">Membrane</keyword>
<feature type="transmembrane region" description="Helical" evidence="4">
    <location>
        <begin position="288"/>
        <end position="312"/>
    </location>
</feature>
<evidence type="ECO:0000259" key="5">
    <source>
        <dbReference type="Pfam" id="PF00535"/>
    </source>
</evidence>
<comment type="similarity">
    <text evidence="1">Belongs to the glycosyltransferase 2 family.</text>
</comment>
<keyword evidence="7" id="KW-1185">Reference proteome</keyword>
<dbReference type="Proteomes" id="UP000198788">
    <property type="component" value="Unassembled WGS sequence"/>
</dbReference>
<dbReference type="STRING" id="871741.SAMN05192570_0215"/>
<accession>A0A1I6TP09</accession>
<keyword evidence="4" id="KW-1133">Transmembrane helix</keyword>